<organism evidence="1 2">
    <name type="scientific">Hymenobacter cavernae</name>
    <dbReference type="NCBI Taxonomy" id="2044852"/>
    <lineage>
        <taxon>Bacteria</taxon>
        <taxon>Pseudomonadati</taxon>
        <taxon>Bacteroidota</taxon>
        <taxon>Cytophagia</taxon>
        <taxon>Cytophagales</taxon>
        <taxon>Hymenobacteraceae</taxon>
        <taxon>Hymenobacter</taxon>
    </lineage>
</organism>
<sequence length="388" mass="44264">MAYVSGEQVIATILKHDTKTTSYKMALLRAINDVVLMYPDMARKGQAVAVPLSRIATLWAAYYWPFVDEQLPIYQKARSVVNGQLQNDISFRPALSRLRLQWQQEVQLTPQAADGFFLLTEMSTPRRRATYSATLQQTYKLATEAITGAIQMPIRHSGPGEWTVFDKPARLDKLAIPVVPLPSTQANEVCLVITADLWQAFHRLSLYIEALCLHEWCLFTEKVPQDATHEVTRGVIYTLLTARPDNRRPLSWERNQVDILLLEQVPIFCLWTGRRITQPAHYDLDHLLPLKIYPINELWNVLPVDKEFNQRRKRDRIPKTSDLFAAQPRVAAAYTAYHHSTKLRAAIHEDAALRFVNLTPGPSFADSLAQQALSFIDNVATARFATRF</sequence>
<comment type="caution">
    <text evidence="1">The sequence shown here is derived from an EMBL/GenBank/DDBJ whole genome shotgun (WGS) entry which is preliminary data.</text>
</comment>
<dbReference type="RefSeq" id="WP_188816252.1">
    <property type="nucleotide sequence ID" value="NZ_BMHT01000011.1"/>
</dbReference>
<gene>
    <name evidence="1" type="ORF">GCM10011383_43960</name>
</gene>
<protein>
    <recommendedName>
        <fullName evidence="3">HNH nuclease domain-containing protein</fullName>
    </recommendedName>
</protein>
<keyword evidence="2" id="KW-1185">Reference proteome</keyword>
<dbReference type="EMBL" id="BMHT01000011">
    <property type="protein sequence ID" value="GGF27473.1"/>
    <property type="molecule type" value="Genomic_DNA"/>
</dbReference>
<reference evidence="2" key="1">
    <citation type="journal article" date="2019" name="Int. J. Syst. Evol. Microbiol.">
        <title>The Global Catalogue of Microorganisms (GCM) 10K type strain sequencing project: providing services to taxonomists for standard genome sequencing and annotation.</title>
        <authorList>
            <consortium name="The Broad Institute Genomics Platform"/>
            <consortium name="The Broad Institute Genome Sequencing Center for Infectious Disease"/>
            <person name="Wu L."/>
            <person name="Ma J."/>
        </authorList>
    </citation>
    <scope>NUCLEOTIDE SEQUENCE [LARGE SCALE GENOMIC DNA]</scope>
    <source>
        <strain evidence="2">CGMCC 1.15197</strain>
    </source>
</reference>
<evidence type="ECO:0000313" key="1">
    <source>
        <dbReference type="EMBL" id="GGF27473.1"/>
    </source>
</evidence>
<dbReference type="Proteomes" id="UP000632273">
    <property type="component" value="Unassembled WGS sequence"/>
</dbReference>
<name>A0ABQ1UUJ4_9BACT</name>
<accession>A0ABQ1UUJ4</accession>
<evidence type="ECO:0000313" key="2">
    <source>
        <dbReference type="Proteomes" id="UP000632273"/>
    </source>
</evidence>
<evidence type="ECO:0008006" key="3">
    <source>
        <dbReference type="Google" id="ProtNLM"/>
    </source>
</evidence>
<proteinExistence type="predicted"/>